<feature type="region of interest" description="Disordered" evidence="4">
    <location>
        <begin position="902"/>
        <end position="959"/>
    </location>
</feature>
<feature type="region of interest" description="Disordered" evidence="4">
    <location>
        <begin position="179"/>
        <end position="309"/>
    </location>
</feature>
<feature type="compositionally biased region" description="Polar residues" evidence="4">
    <location>
        <begin position="348"/>
        <end position="384"/>
    </location>
</feature>
<sequence>MPVPSRSNLNKAEAKYNVTTDFPSLGLHSAASTGNVGLVEYALSHGQPVNSVVDGVLPLHAACAGGNVQVVKTLIDHGADVNGPRLPRKYSTEKNRDTSTPIVGTTGSTPLHFAAANGNTEVVSLLLLHGAHADRADKHGITPEMLAHQNGWIQCAQVLRDWALNKDKDLRERQGFDYQNTLDTSSSPIPSSRRRLNVKRSMDTALSMLRTTDVPRKPTQGSSPGVSPFKPADDDYFPTGDPSNFPYDLNARRPSLPQVIPPQFSNSDFNRNRKPSPTTPRRPRSAGTGAERKPQEVNYPTYGRGGAGRKLTTKYSLVNVFKRAQSCEDDGSAQDYDFNRSQERVALGSSTAPGSTTTLPLPKSFSFSEVSSTPNLPDTANQPATAPPRSGFPQHSPIQHHSHTSTSLTSPRKDPPQPPPSYPASHSVPAKSPARPSNIPLAVELHLALAEQQRKGLSSPARVSIPLVHGDSGDNQYQALPVPKINPLVQQHNRNRSTSSGIAPHPDRTLSQEVFQHNSNGYTTDDPRFNASPSPRPGILRAHNRSSSGGQGSPLPARTLRFDSTSSVPANERKGKESPRPISRPLPQPHQPHNLSPLTRLKIPVKEEDPVSPISDTEHNISVQEPSIEGELEDNEDDNYGHLIDQDPSTLPSVLLQRQRGLSFGSDCSLSPIDSVTDDAFGNFKSDFPFSIEQPPEIAPTEPIELSSPSQHHLNVSISPNGRGRGDSLSSVESEAQRALSSSGSATSMTISTPNYPGVALPLPSTKSLGAVLQADSSSPLGQEDHTQSLFPLVSSHSSPRPSPKRREHTPVDIDIAAISSHAQAEALVQKTRQHVLDLAAAQEVSALANTGRTPLSAKLAAYGESLALEKKLREQKEVEDVDRPLVSPPLAQLPNSVIPKQKNREGVERQHSLLEYRIPPRVKKRKDPRRPSTAEGVMSTRQSDTFTGDRPSPGHHSWRSATLINQQPQTLIPEFGNSSHYHFQESEPTSRTDSPSRPQPPRGISNGHPPPIAPELALSRVSSADPDTEPETINRGTSTPDPMKSVKKLARMGYPVEATTSTRTLPPAQPQKQRFGASIKSLMQTIRGKSN</sequence>
<accession>A0A9P6JQ44</accession>
<evidence type="ECO:0000256" key="1">
    <source>
        <dbReference type="ARBA" id="ARBA00022737"/>
    </source>
</evidence>
<keyword evidence="1" id="KW-0677">Repeat</keyword>
<feature type="region of interest" description="Disordered" evidence="4">
    <location>
        <begin position="85"/>
        <end position="106"/>
    </location>
</feature>
<feature type="region of interest" description="Disordered" evidence="4">
    <location>
        <begin position="687"/>
        <end position="755"/>
    </location>
</feature>
<feature type="repeat" description="ANK" evidence="3">
    <location>
        <begin position="54"/>
        <end position="82"/>
    </location>
</feature>
<evidence type="ECO:0000256" key="3">
    <source>
        <dbReference type="PROSITE-ProRule" id="PRU00023"/>
    </source>
</evidence>
<evidence type="ECO:0000256" key="4">
    <source>
        <dbReference type="SAM" id="MobiDB-lite"/>
    </source>
</evidence>
<organism evidence="5 6">
    <name type="scientific">Crepidotus variabilis</name>
    <dbReference type="NCBI Taxonomy" id="179855"/>
    <lineage>
        <taxon>Eukaryota</taxon>
        <taxon>Fungi</taxon>
        <taxon>Dikarya</taxon>
        <taxon>Basidiomycota</taxon>
        <taxon>Agaricomycotina</taxon>
        <taxon>Agaricomycetes</taxon>
        <taxon>Agaricomycetidae</taxon>
        <taxon>Agaricales</taxon>
        <taxon>Agaricineae</taxon>
        <taxon>Crepidotaceae</taxon>
        <taxon>Crepidotus</taxon>
    </lineage>
</organism>
<protein>
    <submittedName>
        <fullName evidence="5">Uncharacterized protein</fullName>
    </submittedName>
</protein>
<dbReference type="InterPro" id="IPR002110">
    <property type="entry name" value="Ankyrin_rpt"/>
</dbReference>
<dbReference type="EMBL" id="MU157852">
    <property type="protein sequence ID" value="KAF9528483.1"/>
    <property type="molecule type" value="Genomic_DNA"/>
</dbReference>
<feature type="compositionally biased region" description="Polar residues" evidence="4">
    <location>
        <begin position="973"/>
        <end position="982"/>
    </location>
</feature>
<feature type="repeat" description="ANK" evidence="3">
    <location>
        <begin position="106"/>
        <end position="138"/>
    </location>
</feature>
<evidence type="ECO:0000313" key="6">
    <source>
        <dbReference type="Proteomes" id="UP000807306"/>
    </source>
</evidence>
<dbReference type="PROSITE" id="PS50088">
    <property type="entry name" value="ANK_REPEAT"/>
    <property type="match status" value="2"/>
</dbReference>
<feature type="region of interest" description="Disordered" evidence="4">
    <location>
        <begin position="347"/>
        <end position="436"/>
    </location>
</feature>
<feature type="region of interest" description="Disordered" evidence="4">
    <location>
        <begin position="774"/>
        <end position="808"/>
    </location>
</feature>
<reference evidence="5" key="1">
    <citation type="submission" date="2020-11" db="EMBL/GenBank/DDBJ databases">
        <authorList>
            <consortium name="DOE Joint Genome Institute"/>
            <person name="Ahrendt S."/>
            <person name="Riley R."/>
            <person name="Andreopoulos W."/>
            <person name="Labutti K."/>
            <person name="Pangilinan J."/>
            <person name="Ruiz-Duenas F.J."/>
            <person name="Barrasa J.M."/>
            <person name="Sanchez-Garcia M."/>
            <person name="Camarero S."/>
            <person name="Miyauchi S."/>
            <person name="Serrano A."/>
            <person name="Linde D."/>
            <person name="Babiker R."/>
            <person name="Drula E."/>
            <person name="Ayuso-Fernandez I."/>
            <person name="Pacheco R."/>
            <person name="Padilla G."/>
            <person name="Ferreira P."/>
            <person name="Barriuso J."/>
            <person name="Kellner H."/>
            <person name="Castanera R."/>
            <person name="Alfaro M."/>
            <person name="Ramirez L."/>
            <person name="Pisabarro A.G."/>
            <person name="Kuo A."/>
            <person name="Tritt A."/>
            <person name="Lipzen A."/>
            <person name="He G."/>
            <person name="Yan M."/>
            <person name="Ng V."/>
            <person name="Cullen D."/>
            <person name="Martin F."/>
            <person name="Rosso M.-N."/>
            <person name="Henrissat B."/>
            <person name="Hibbett D."/>
            <person name="Martinez A.T."/>
            <person name="Grigoriev I.V."/>
        </authorList>
    </citation>
    <scope>NUCLEOTIDE SEQUENCE</scope>
    <source>
        <strain evidence="5">CBS 506.95</strain>
    </source>
</reference>
<dbReference type="Gene3D" id="1.25.40.20">
    <property type="entry name" value="Ankyrin repeat-containing domain"/>
    <property type="match status" value="1"/>
</dbReference>
<keyword evidence="6" id="KW-1185">Reference proteome</keyword>
<dbReference type="SUPFAM" id="SSF48403">
    <property type="entry name" value="Ankyrin repeat"/>
    <property type="match status" value="1"/>
</dbReference>
<feature type="compositionally biased region" description="Polar residues" evidence="4">
    <location>
        <begin position="707"/>
        <end position="720"/>
    </location>
</feature>
<dbReference type="OrthoDB" id="194358at2759"/>
<dbReference type="Proteomes" id="UP000807306">
    <property type="component" value="Unassembled WGS sequence"/>
</dbReference>
<dbReference type="SMART" id="SM00248">
    <property type="entry name" value="ANK"/>
    <property type="match status" value="3"/>
</dbReference>
<feature type="compositionally biased region" description="Low complexity" evidence="4">
    <location>
        <begin position="741"/>
        <end position="753"/>
    </location>
</feature>
<gene>
    <name evidence="5" type="ORF">CPB83DRAFT_906765</name>
</gene>
<evidence type="ECO:0000256" key="2">
    <source>
        <dbReference type="ARBA" id="ARBA00023043"/>
    </source>
</evidence>
<comment type="caution">
    <text evidence="5">The sequence shown here is derived from an EMBL/GenBank/DDBJ whole genome shotgun (WGS) entry which is preliminary data.</text>
</comment>
<feature type="compositionally biased region" description="Acidic residues" evidence="4">
    <location>
        <begin position="628"/>
        <end position="638"/>
    </location>
</feature>
<dbReference type="Pfam" id="PF12796">
    <property type="entry name" value="Ank_2"/>
    <property type="match status" value="2"/>
</dbReference>
<feature type="region of interest" description="Disordered" evidence="4">
    <location>
        <begin position="518"/>
        <end position="648"/>
    </location>
</feature>
<dbReference type="PANTHER" id="PTHR24173">
    <property type="entry name" value="ANKYRIN REPEAT CONTAINING"/>
    <property type="match status" value="1"/>
</dbReference>
<feature type="region of interest" description="Disordered" evidence="4">
    <location>
        <begin position="1059"/>
        <end position="1078"/>
    </location>
</feature>
<feature type="compositionally biased region" description="Basic and acidic residues" evidence="4">
    <location>
        <begin position="903"/>
        <end position="915"/>
    </location>
</feature>
<keyword evidence="2 3" id="KW-0040">ANK repeat</keyword>
<dbReference type="InterPro" id="IPR036770">
    <property type="entry name" value="Ankyrin_rpt-contain_sf"/>
</dbReference>
<dbReference type="PROSITE" id="PS50297">
    <property type="entry name" value="ANK_REP_REGION"/>
    <property type="match status" value="2"/>
</dbReference>
<evidence type="ECO:0000313" key="5">
    <source>
        <dbReference type="EMBL" id="KAF9528483.1"/>
    </source>
</evidence>
<feature type="region of interest" description="Disordered" evidence="4">
    <location>
        <begin position="973"/>
        <end position="1047"/>
    </location>
</feature>
<dbReference type="AlphaFoldDB" id="A0A9P6JQ44"/>
<proteinExistence type="predicted"/>
<dbReference type="PANTHER" id="PTHR24173:SF74">
    <property type="entry name" value="ANKYRIN REPEAT DOMAIN-CONTAINING PROTEIN 16"/>
    <property type="match status" value="1"/>
</dbReference>
<name>A0A9P6JQ44_9AGAR</name>